<evidence type="ECO:0000313" key="1">
    <source>
        <dbReference type="EMBL" id="SCG71595.1"/>
    </source>
</evidence>
<dbReference type="AlphaFoldDB" id="A0A1C5JM14"/>
<dbReference type="EMBL" id="LT607751">
    <property type="protein sequence ID" value="SCG71595.1"/>
    <property type="molecule type" value="Genomic_DNA"/>
</dbReference>
<sequence>MRLEQAYDAAMSDSRMALPSTVDERTMLRTFLDFQREALVRKCAGLTDGQLRARPVPSSTLSLLGLVRHLATVERWYFQAVLAGDRPGDLYDLTDDFDAPFNDIADATGAETFVQWRAEVAASRRIEDERSLDAVGRTPGTGSERSLRWVLIHMVDEYARHLGHADILREAIDGRSGE</sequence>
<reference evidence="1 2" key="1">
    <citation type="submission" date="2016-06" db="EMBL/GenBank/DDBJ databases">
        <authorList>
            <person name="Kjaerup R.B."/>
            <person name="Dalgaard T.S."/>
            <person name="Juul-Madsen H.R."/>
        </authorList>
    </citation>
    <scope>NUCLEOTIDE SEQUENCE [LARGE SCALE GENOMIC DNA]</scope>
    <source>
        <strain evidence="1 2">DSM 45097</strain>
    </source>
</reference>
<dbReference type="InterPro" id="IPR034660">
    <property type="entry name" value="DinB/YfiT-like"/>
</dbReference>
<protein>
    <recommendedName>
        <fullName evidence="3">DinB family protein</fullName>
    </recommendedName>
</protein>
<dbReference type="SUPFAM" id="SSF109854">
    <property type="entry name" value="DinB/YfiT-like putative metalloenzymes"/>
    <property type="match status" value="1"/>
</dbReference>
<organism evidence="1 2">
    <name type="scientific">Micromonospora siamensis</name>
    <dbReference type="NCBI Taxonomy" id="299152"/>
    <lineage>
        <taxon>Bacteria</taxon>
        <taxon>Bacillati</taxon>
        <taxon>Actinomycetota</taxon>
        <taxon>Actinomycetes</taxon>
        <taxon>Micromonosporales</taxon>
        <taxon>Micromonosporaceae</taxon>
        <taxon>Micromonospora</taxon>
    </lineage>
</organism>
<evidence type="ECO:0000313" key="2">
    <source>
        <dbReference type="Proteomes" id="UP000198210"/>
    </source>
</evidence>
<dbReference type="Proteomes" id="UP000198210">
    <property type="component" value="Chromosome I"/>
</dbReference>
<name>A0A1C5JM14_9ACTN</name>
<proteinExistence type="predicted"/>
<accession>A0A1C5JM14</accession>
<keyword evidence="2" id="KW-1185">Reference proteome</keyword>
<dbReference type="Pfam" id="PF04978">
    <property type="entry name" value="MST"/>
    <property type="match status" value="1"/>
</dbReference>
<dbReference type="Gene3D" id="1.20.120.450">
    <property type="entry name" value="dinb family like domain"/>
    <property type="match status" value="1"/>
</dbReference>
<dbReference type="InterPro" id="IPR007061">
    <property type="entry name" value="MST-like"/>
</dbReference>
<gene>
    <name evidence="1" type="ORF">GA0074704_4666</name>
</gene>
<evidence type="ECO:0008006" key="3">
    <source>
        <dbReference type="Google" id="ProtNLM"/>
    </source>
</evidence>